<dbReference type="InterPro" id="IPR001173">
    <property type="entry name" value="Glyco_trans_2-like"/>
</dbReference>
<dbReference type="Pfam" id="PF00535">
    <property type="entry name" value="Glycos_transf_2"/>
    <property type="match status" value="1"/>
</dbReference>
<dbReference type="InterPro" id="IPR029044">
    <property type="entry name" value="Nucleotide-diphossugar_trans"/>
</dbReference>
<evidence type="ECO:0000313" key="4">
    <source>
        <dbReference type="Proteomes" id="UP000640531"/>
    </source>
</evidence>
<evidence type="ECO:0000259" key="2">
    <source>
        <dbReference type="Pfam" id="PF00535"/>
    </source>
</evidence>
<keyword evidence="1" id="KW-0812">Transmembrane</keyword>
<accession>A0ABR8FMI1</accession>
<proteinExistence type="predicted"/>
<dbReference type="PANTHER" id="PTHR22916">
    <property type="entry name" value="GLYCOSYLTRANSFERASE"/>
    <property type="match status" value="1"/>
</dbReference>
<feature type="transmembrane region" description="Helical" evidence="1">
    <location>
        <begin position="296"/>
        <end position="316"/>
    </location>
</feature>
<keyword evidence="1" id="KW-0472">Membrane</keyword>
<evidence type="ECO:0000313" key="3">
    <source>
        <dbReference type="EMBL" id="MBD2570887.1"/>
    </source>
</evidence>
<feature type="domain" description="Glycosyltransferase 2-like" evidence="2">
    <location>
        <begin position="6"/>
        <end position="118"/>
    </location>
</feature>
<dbReference type="SUPFAM" id="SSF53448">
    <property type="entry name" value="Nucleotide-diphospho-sugar transferases"/>
    <property type="match status" value="1"/>
</dbReference>
<evidence type="ECO:0000256" key="1">
    <source>
        <dbReference type="SAM" id="Phobius"/>
    </source>
</evidence>
<protein>
    <submittedName>
        <fullName evidence="3">Glycosyltransferase family 2 protein</fullName>
    </submittedName>
</protein>
<reference evidence="3 4" key="1">
    <citation type="journal article" date="2020" name="ISME J.">
        <title>Comparative genomics reveals insights into cyanobacterial evolution and habitat adaptation.</title>
        <authorList>
            <person name="Chen M.Y."/>
            <person name="Teng W.K."/>
            <person name="Zhao L."/>
            <person name="Hu C.X."/>
            <person name="Zhou Y.K."/>
            <person name="Han B.P."/>
            <person name="Song L.R."/>
            <person name="Shu W.S."/>
        </authorList>
    </citation>
    <scope>NUCLEOTIDE SEQUENCE [LARGE SCALE GENOMIC DNA]</scope>
    <source>
        <strain evidence="3 4">FACHB-196</strain>
    </source>
</reference>
<sequence length="334" mass="38257">MNKLLTIAIPTFNRAKLLDEQLEWLTQEIKGFESECEILISDNCSTDDTQQIIEKWQTILSNTTFKSHRNIENIGLMKNIIHCINLSETKYVWTISDDDRFSNGVLTYVISKVKKHEDLSLLFLNFSGRNKITGEAVHPPTIIGNRWFDIETEDDCSNGKAIFEYCFSKSIGAVSLLSATVYRTDLVQKSLKLWQDASSNWVSLAYLAGYCAANGSVIVSKDIYLECTVGVSYWQKEPKCALLAQYKHIPEMILKLEESGYSKQFCRGMILYKAREVNLKVFLGALRRWPILTSNIIIYFLNSIILAAFCLIDLKFQNFINKLKKSLEPMGFQF</sequence>
<organism evidence="3 4">
    <name type="scientific">Anabaena lutea FACHB-196</name>
    <dbReference type="NCBI Taxonomy" id="2692881"/>
    <lineage>
        <taxon>Bacteria</taxon>
        <taxon>Bacillati</taxon>
        <taxon>Cyanobacteriota</taxon>
        <taxon>Cyanophyceae</taxon>
        <taxon>Nostocales</taxon>
        <taxon>Nostocaceae</taxon>
        <taxon>Anabaena</taxon>
    </lineage>
</organism>
<dbReference type="Gene3D" id="3.90.550.10">
    <property type="entry name" value="Spore Coat Polysaccharide Biosynthesis Protein SpsA, Chain A"/>
    <property type="match status" value="1"/>
</dbReference>
<gene>
    <name evidence="3" type="ORF">H6G59_23930</name>
</gene>
<keyword evidence="4" id="KW-1185">Reference proteome</keyword>
<keyword evidence="1" id="KW-1133">Transmembrane helix</keyword>
<name>A0ABR8FMI1_9NOST</name>
<dbReference type="Proteomes" id="UP000640531">
    <property type="component" value="Unassembled WGS sequence"/>
</dbReference>
<dbReference type="PANTHER" id="PTHR22916:SF3">
    <property type="entry name" value="UDP-GLCNAC:BETAGAL BETA-1,3-N-ACETYLGLUCOSAMINYLTRANSFERASE-LIKE PROTEIN 1"/>
    <property type="match status" value="1"/>
</dbReference>
<dbReference type="RefSeq" id="WP_190719581.1">
    <property type="nucleotide sequence ID" value="NZ_JACJST010000031.1"/>
</dbReference>
<comment type="caution">
    <text evidence="3">The sequence shown here is derived from an EMBL/GenBank/DDBJ whole genome shotgun (WGS) entry which is preliminary data.</text>
</comment>
<dbReference type="EMBL" id="JACJST010000031">
    <property type="protein sequence ID" value="MBD2570887.1"/>
    <property type="molecule type" value="Genomic_DNA"/>
</dbReference>